<name>A0ABU5K7Y1_9ACTN</name>
<dbReference type="EC" id="2.6.1.-" evidence="3"/>
<dbReference type="Gene3D" id="3.40.640.10">
    <property type="entry name" value="Type I PLP-dependent aspartate aminotransferase-like (Major domain)"/>
    <property type="match status" value="1"/>
</dbReference>
<evidence type="ECO:0000256" key="2">
    <source>
        <dbReference type="ARBA" id="ARBA00022898"/>
    </source>
</evidence>
<dbReference type="SUPFAM" id="SSF53383">
    <property type="entry name" value="PLP-dependent transferases"/>
    <property type="match status" value="1"/>
</dbReference>
<dbReference type="PROSITE" id="PS00105">
    <property type="entry name" value="AA_TRANSFER_CLASS_1"/>
    <property type="match status" value="1"/>
</dbReference>
<accession>A0ABU5K7Y1</accession>
<dbReference type="PANTHER" id="PTHR42885">
    <property type="entry name" value="HISTIDINOL-PHOSPHATE AMINOTRANSFERASE-RELATED"/>
    <property type="match status" value="1"/>
</dbReference>
<comment type="cofactor">
    <cofactor evidence="1 3">
        <name>pyridoxal 5'-phosphate</name>
        <dbReference type="ChEBI" id="CHEBI:597326"/>
    </cofactor>
</comment>
<dbReference type="InterPro" id="IPR004839">
    <property type="entry name" value="Aminotransferase_I/II_large"/>
</dbReference>
<dbReference type="Proteomes" id="UP001291999">
    <property type="component" value="Unassembled WGS sequence"/>
</dbReference>
<dbReference type="EMBL" id="JAXQPW010000001">
    <property type="protein sequence ID" value="MDZ5660991.1"/>
    <property type="molecule type" value="Genomic_DNA"/>
</dbReference>
<reference evidence="5 6" key="1">
    <citation type="submission" date="2023-11" db="EMBL/GenBank/DDBJ databases">
        <title>Novel species in genus Nocardioides.</title>
        <authorList>
            <person name="Zhou H."/>
        </authorList>
    </citation>
    <scope>NUCLEOTIDE SEQUENCE [LARGE SCALE GENOMIC DNA]</scope>
    <source>
        <strain evidence="5 6">S-58</strain>
    </source>
</reference>
<comment type="caution">
    <text evidence="5">The sequence shown here is derived from an EMBL/GenBank/DDBJ whole genome shotgun (WGS) entry which is preliminary data.</text>
</comment>
<protein>
    <recommendedName>
        <fullName evidence="3">Aminotransferase</fullName>
        <ecNumber evidence="3">2.6.1.-</ecNumber>
    </recommendedName>
</protein>
<dbReference type="InterPro" id="IPR015422">
    <property type="entry name" value="PyrdxlP-dep_Trfase_small"/>
</dbReference>
<dbReference type="InterPro" id="IPR015421">
    <property type="entry name" value="PyrdxlP-dep_Trfase_major"/>
</dbReference>
<dbReference type="CDD" id="cd00609">
    <property type="entry name" value="AAT_like"/>
    <property type="match status" value="1"/>
</dbReference>
<evidence type="ECO:0000313" key="5">
    <source>
        <dbReference type="EMBL" id="MDZ5660991.1"/>
    </source>
</evidence>
<dbReference type="InterPro" id="IPR015424">
    <property type="entry name" value="PyrdxlP-dep_Trfase"/>
</dbReference>
<keyword evidence="5" id="KW-0456">Lyase</keyword>
<feature type="domain" description="Aminotransferase class I/classII large" evidence="4">
    <location>
        <begin position="17"/>
        <end position="323"/>
    </location>
</feature>
<keyword evidence="6" id="KW-1185">Reference proteome</keyword>
<evidence type="ECO:0000313" key="6">
    <source>
        <dbReference type="Proteomes" id="UP001291999"/>
    </source>
</evidence>
<dbReference type="GO" id="GO:0048472">
    <property type="term" value="F:threonine-phosphate decarboxylase activity"/>
    <property type="evidence" value="ECO:0007669"/>
    <property type="project" value="UniProtKB-EC"/>
</dbReference>
<keyword evidence="3" id="KW-0808">Transferase</keyword>
<dbReference type="Pfam" id="PF00155">
    <property type="entry name" value="Aminotran_1_2"/>
    <property type="match status" value="1"/>
</dbReference>
<evidence type="ECO:0000256" key="3">
    <source>
        <dbReference type="RuleBase" id="RU000481"/>
    </source>
</evidence>
<keyword evidence="2" id="KW-0663">Pyridoxal phosphate</keyword>
<dbReference type="PANTHER" id="PTHR42885:SF1">
    <property type="entry name" value="THREONINE-PHOSPHATE DECARBOXYLASE"/>
    <property type="match status" value="1"/>
</dbReference>
<dbReference type="Gene3D" id="3.90.1150.10">
    <property type="entry name" value="Aspartate Aminotransferase, domain 1"/>
    <property type="match status" value="1"/>
</dbReference>
<dbReference type="NCBIfam" id="NF005915">
    <property type="entry name" value="PRK07908.1"/>
    <property type="match status" value="1"/>
</dbReference>
<sequence>MTDLRHHGDREATAGLVDFAVNVHPAQMPRWLHTAIAASMTDLARYPDATPAEAALAEYHHRDPADVLATSGAAEAFTLVARLRRWRRPVVVHPQFTEPDVALQAAGTTPVHVSLNINSLFTLDPTHVPDDADLVVVGNPTNPTGVRHPAAALRSLTRSGRLVVVDEAFNDDGAESLADEPVPGLLVVRSLTKLWAIAGLRAGYVLGEPDTVAALRELQPPWSVSTPAAAAMVACTSDLARIEGKARDAHVSQWRDHLQHGLTEAGIEHVPSTAPFVLARPGAGVHAALRARRFAVRRCDTFPGLDDSWVRIAVRPPEVSAPLLEAMEALADVT</sequence>
<evidence type="ECO:0000256" key="1">
    <source>
        <dbReference type="ARBA" id="ARBA00001933"/>
    </source>
</evidence>
<gene>
    <name evidence="5" type="primary">cobC</name>
    <name evidence="5" type="ORF">SFC79_04375</name>
</gene>
<comment type="similarity">
    <text evidence="3">Belongs to the class-I pyridoxal-phosphate-dependent aminotransferase family.</text>
</comment>
<keyword evidence="3" id="KW-0032">Aminotransferase</keyword>
<proteinExistence type="inferred from homology"/>
<dbReference type="InterPro" id="IPR004838">
    <property type="entry name" value="NHTrfase_class1_PyrdxlP-BS"/>
</dbReference>
<evidence type="ECO:0000259" key="4">
    <source>
        <dbReference type="Pfam" id="PF00155"/>
    </source>
</evidence>
<organism evidence="5 6">
    <name type="scientific">Nocardioides renjunii</name>
    <dbReference type="NCBI Taxonomy" id="3095075"/>
    <lineage>
        <taxon>Bacteria</taxon>
        <taxon>Bacillati</taxon>
        <taxon>Actinomycetota</taxon>
        <taxon>Actinomycetes</taxon>
        <taxon>Propionibacteriales</taxon>
        <taxon>Nocardioidaceae</taxon>
        <taxon>Nocardioides</taxon>
    </lineage>
</organism>